<organism evidence="15 16">
    <name type="scientific">Oreochromis niloticus</name>
    <name type="common">Nile tilapia</name>
    <name type="synonym">Tilapia nilotica</name>
    <dbReference type="NCBI Taxonomy" id="8128"/>
    <lineage>
        <taxon>Eukaryota</taxon>
        <taxon>Metazoa</taxon>
        <taxon>Chordata</taxon>
        <taxon>Craniata</taxon>
        <taxon>Vertebrata</taxon>
        <taxon>Euteleostomi</taxon>
        <taxon>Actinopterygii</taxon>
        <taxon>Neopterygii</taxon>
        <taxon>Teleostei</taxon>
        <taxon>Neoteleostei</taxon>
        <taxon>Acanthomorphata</taxon>
        <taxon>Ovalentaria</taxon>
        <taxon>Cichlomorphae</taxon>
        <taxon>Cichliformes</taxon>
        <taxon>Cichlidae</taxon>
        <taxon>African cichlids</taxon>
        <taxon>Pseudocrenilabrinae</taxon>
        <taxon>Oreochromini</taxon>
        <taxon>Oreochromis</taxon>
    </lineage>
</organism>
<protein>
    <recommendedName>
        <fullName evidence="10">Soluble scavenger receptor cysteine-rich domain-containing protein SSC5D</fullName>
    </recommendedName>
</protein>
<keyword evidence="12" id="KW-0812">Transmembrane</keyword>
<evidence type="ECO:0000313" key="15">
    <source>
        <dbReference type="Ensembl" id="ENSONIP00000047221.1"/>
    </source>
</evidence>
<dbReference type="Ensembl" id="ENSONIT00000080818.1">
    <property type="protein sequence ID" value="ENSONIP00000047221.1"/>
    <property type="gene ID" value="ENSONIG00000027297.1"/>
</dbReference>
<evidence type="ECO:0000259" key="14">
    <source>
        <dbReference type="PROSITE" id="PS50287"/>
    </source>
</evidence>
<evidence type="ECO:0000256" key="5">
    <source>
        <dbReference type="ARBA" id="ARBA00023157"/>
    </source>
</evidence>
<feature type="domain" description="SRCR" evidence="14">
    <location>
        <begin position="36"/>
        <end position="137"/>
    </location>
</feature>
<feature type="disulfide bond" evidence="11">
    <location>
        <begin position="656"/>
        <end position="666"/>
    </location>
</feature>
<dbReference type="Pfam" id="PF00530">
    <property type="entry name" value="SRCR"/>
    <property type="match status" value="9"/>
</dbReference>
<keyword evidence="4" id="KW-0677">Repeat</keyword>
<feature type="disulfide bond" evidence="11">
    <location>
        <begin position="392"/>
        <end position="453"/>
    </location>
</feature>
<feature type="disulfide bond" evidence="11">
    <location>
        <begin position="928"/>
        <end position="992"/>
    </location>
</feature>
<feature type="disulfide bond" evidence="11">
    <location>
        <begin position="285"/>
        <end position="346"/>
    </location>
</feature>
<feature type="disulfide bond" evidence="11">
    <location>
        <begin position="767"/>
        <end position="777"/>
    </location>
</feature>
<feature type="domain" description="SRCR" evidence="14">
    <location>
        <begin position="353"/>
        <end position="454"/>
    </location>
</feature>
<feature type="domain" description="SRCR" evidence="14">
    <location>
        <begin position="247"/>
        <end position="347"/>
    </location>
</feature>
<feature type="disulfide bond" evidence="11">
    <location>
        <begin position="499"/>
        <end position="560"/>
    </location>
</feature>
<comment type="caution">
    <text evidence="11">Lacks conserved residue(s) required for the propagation of feature annotation.</text>
</comment>
<feature type="disulfide bond" evidence="11">
    <location>
        <begin position="941"/>
        <end position="1002"/>
    </location>
</feature>
<dbReference type="GO" id="GO:0005615">
    <property type="term" value="C:extracellular space"/>
    <property type="evidence" value="ECO:0007669"/>
    <property type="project" value="TreeGrafter"/>
</dbReference>
<dbReference type="FunFam" id="3.10.250.10:FF:000003">
    <property type="entry name" value="Deleted in malignant brain tumors 1"/>
    <property type="match status" value="1"/>
</dbReference>
<keyword evidence="7" id="KW-0325">Glycoprotein</keyword>
<reference evidence="15" key="2">
    <citation type="submission" date="2025-08" db="UniProtKB">
        <authorList>
            <consortium name="Ensembl"/>
        </authorList>
    </citation>
    <scope>IDENTIFICATION</scope>
</reference>
<keyword evidence="5 11" id="KW-1015">Disulfide bond</keyword>
<dbReference type="GO" id="GO:0031638">
    <property type="term" value="P:zymogen activation"/>
    <property type="evidence" value="ECO:0007669"/>
    <property type="project" value="TreeGrafter"/>
</dbReference>
<feature type="disulfide bond" evidence="11">
    <location>
        <begin position="316"/>
        <end position="326"/>
    </location>
</feature>
<feature type="disulfide bond" evidence="11">
    <location>
        <begin position="723"/>
        <end position="787"/>
    </location>
</feature>
<sequence length="1101" mass="120411">TTALLSFSLLIVNRPWISLFHTCFNTTDLSSFSGNVRLVNGGHGSCSGRVEIFHRGQWGTVCDDSWGLEDAQVVCRQLGCGRVLSAPTNAKFGAGRGPIWMDDVRCTGRESNLFECRHSGFGSHDCGHSEDAGVICEGEVRLVNNSYGSCSGRVEIFHRGQWGTVCDDSWGLEDAQVVCRQLGCGGVLSIPTNTQFGQGTGPIWMDDVTCTGWESNLFECRHPGFGYHNCGHNEDAGVICEGKFQKVDTLRAYGSCSGRVEIFHRGQWGTVCDDSWGLEDAQVVCRQLGCGRVLSASTNARFGQGRGPIWMDDVSCTGRESNLFECRHSGFGSHNCGHSEDAGVICEESQGNVRLVNGGHGSCSGRVEIFHRGQWGTVCDDSWGLEDAQVVCRQLGCGRVLSAPTNAKFGAGRGSIWMDDVRCTGWESNLFECRHSGFGSHDCSHSEDAGVICEAVEWAVRLVNRAYGSCSGRVEIFHRGQWGTVCDDSWGLEDAQVVCRQLGCGGVLSASTNARFGQGRGPIWMDDVSCTGRESNLFECRHSGFGSHNCGHSEDAGVICEGSSTLNASVFFLYVFPFITESQGNVRLVNGGHGSCSGRVEIFHRGQWGTVCDDSWGLEDAQVVCRQLGCGRVLSAPTNAKFGAGRGPIWMDDVRCTGRESNLFECRHSGFGSHDSFQVNVTGSTAVDNSTGVEGEVRLVNNSYGSCSGRVEIFHRGQWGTVCDDSWGLEDAQVVCRQLGCGRVLSIPTNTQFGQGTGPIWMDDVTCTGWESNLFECRHSGFGSHNCGHNEDAGVICEVEWAVRLVNRAYGSCSGRVEIFHRGQWGTVCDDSWGLEDAQVVCRQLGCGGVLSASTNARFGQGRGPIWMDDVSCTGRESNLFECRHSGFLYVFPFITESQGNVRLVNGGHGSCSGRVEIFHSGQWGTVCDDSWGLEDAQVVCRQLGCGRVLSAPTNAKFGAGRGSIWMDDVRCTGWESNLFECRHSGFGSHDCSHSEDAGVICEGKFEKVETLRSHFFTLCLCCKVYYTIIEILYVLFTLKSATHMCCYIKYFFSLNINIYQLLERQLDVREHIMLYTLAYSCSEADYIHLKYGQKNDLDFL</sequence>
<feature type="domain" description="SRCR" evidence="14">
    <location>
        <begin position="460"/>
        <end position="561"/>
    </location>
</feature>
<evidence type="ECO:0000256" key="13">
    <source>
        <dbReference type="SAM" id="SignalP"/>
    </source>
</evidence>
<dbReference type="GO" id="GO:0005886">
    <property type="term" value="C:plasma membrane"/>
    <property type="evidence" value="ECO:0007669"/>
    <property type="project" value="TreeGrafter"/>
</dbReference>
<keyword evidence="6" id="KW-0675">Receptor</keyword>
<feature type="domain" description="SRCR" evidence="14">
    <location>
        <begin position="586"/>
        <end position="687"/>
    </location>
</feature>
<name>A0A669CFZ8_ORENI</name>
<accession>A0A669CFZ8</accession>
<feature type="domain" description="SRCR" evidence="14">
    <location>
        <begin position="697"/>
        <end position="798"/>
    </location>
</feature>
<keyword evidence="2" id="KW-0964">Secreted</keyword>
<dbReference type="InterPro" id="IPR036772">
    <property type="entry name" value="SRCR-like_dom_sf"/>
</dbReference>
<keyword evidence="12" id="KW-1133">Transmembrane helix</keyword>
<evidence type="ECO:0000256" key="2">
    <source>
        <dbReference type="ARBA" id="ARBA00022525"/>
    </source>
</evidence>
<dbReference type="PANTHER" id="PTHR48071">
    <property type="entry name" value="SRCR DOMAIN-CONTAINING PROTEIN"/>
    <property type="match status" value="1"/>
</dbReference>
<evidence type="ECO:0000256" key="10">
    <source>
        <dbReference type="ARBA" id="ARBA00069168"/>
    </source>
</evidence>
<dbReference type="Proteomes" id="UP000005207">
    <property type="component" value="Linkage group LG20"/>
</dbReference>
<dbReference type="SUPFAM" id="SSF56487">
    <property type="entry name" value="SRCR-like"/>
    <property type="match status" value="9"/>
</dbReference>
<dbReference type="AlphaFoldDB" id="A0A669CFZ8"/>
<comment type="subunit">
    <text evidence="9">Interacts with LGALS1 and laminin.</text>
</comment>
<proteinExistence type="predicted"/>
<dbReference type="PROSITE" id="PS50287">
    <property type="entry name" value="SRCR_2"/>
    <property type="match status" value="9"/>
</dbReference>
<feature type="domain" description="SRCR" evidence="14">
    <location>
        <begin position="902"/>
        <end position="1003"/>
    </location>
</feature>
<feature type="disulfide bond" evidence="11">
    <location>
        <begin position="75"/>
        <end position="136"/>
    </location>
</feature>
<evidence type="ECO:0000256" key="9">
    <source>
        <dbReference type="ARBA" id="ARBA00064153"/>
    </source>
</evidence>
<feature type="disulfide bond" evidence="11">
    <location>
        <begin position="423"/>
        <end position="433"/>
    </location>
</feature>
<feature type="disulfide bond" evidence="11">
    <location>
        <begin position="210"/>
        <end position="220"/>
    </location>
</feature>
<feature type="disulfide bond" evidence="11">
    <location>
        <begin position="106"/>
        <end position="116"/>
    </location>
</feature>
<reference evidence="15" key="3">
    <citation type="submission" date="2025-09" db="UniProtKB">
        <authorList>
            <consortium name="Ensembl"/>
        </authorList>
    </citation>
    <scope>IDENTIFICATION</scope>
</reference>
<feature type="disulfide bond" evidence="11">
    <location>
        <begin position="166"/>
        <end position="230"/>
    </location>
</feature>
<dbReference type="PROSITE" id="PS00420">
    <property type="entry name" value="SRCR_1"/>
    <property type="match status" value="4"/>
</dbReference>
<evidence type="ECO:0000256" key="1">
    <source>
        <dbReference type="ARBA" id="ARBA00004613"/>
    </source>
</evidence>
<feature type="disulfide bond" evidence="11">
    <location>
        <begin position="179"/>
        <end position="240"/>
    </location>
</feature>
<evidence type="ECO:0000256" key="4">
    <source>
        <dbReference type="ARBA" id="ARBA00022737"/>
    </source>
</evidence>
<feature type="chain" id="PRO_5025529695" description="Soluble scavenger receptor cysteine-rich domain-containing protein SSC5D" evidence="13">
    <location>
        <begin position="20"/>
        <end position="1101"/>
    </location>
</feature>
<keyword evidence="3 13" id="KW-0732">Signal</keyword>
<feature type="domain" description="SRCR" evidence="14">
    <location>
        <begin position="140"/>
        <end position="241"/>
    </location>
</feature>
<feature type="transmembrane region" description="Helical" evidence="12">
    <location>
        <begin position="1016"/>
        <end position="1037"/>
    </location>
</feature>
<feature type="disulfide bond" evidence="11">
    <location>
        <begin position="379"/>
        <end position="443"/>
    </location>
</feature>
<feature type="disulfide bond" evidence="11">
    <location>
        <begin position="62"/>
        <end position="126"/>
    </location>
</feature>
<dbReference type="GO" id="GO:0004252">
    <property type="term" value="F:serine-type endopeptidase activity"/>
    <property type="evidence" value="ECO:0007669"/>
    <property type="project" value="TreeGrafter"/>
</dbReference>
<feature type="signal peptide" evidence="13">
    <location>
        <begin position="1"/>
        <end position="19"/>
    </location>
</feature>
<keyword evidence="16" id="KW-1185">Reference proteome</keyword>
<evidence type="ECO:0000256" key="7">
    <source>
        <dbReference type="ARBA" id="ARBA00023180"/>
    </source>
</evidence>
<evidence type="ECO:0000313" key="16">
    <source>
        <dbReference type="Proteomes" id="UP000005207"/>
    </source>
</evidence>
<comment type="function">
    <text evidence="8">Binds to extracellular matrix proteins. Binds to pathogen-associated molecular patterns (PAMPs) present on the cell walls of Gram-positive and Gram-negative bacteria and fungi, behaving as a pattern recognition receptor (PRR). Induces bacterial and fungal aggregation and subsequent inhibition of PAMP-induced cytokine release. Does not possess intrinsic bactericidal activity. May play a role in the innate defense and homeostasis of certain epithelial surfaces.</text>
</comment>
<dbReference type="FunFam" id="3.10.250.10:FF:000007">
    <property type="entry name" value="Soluble scavenger receptor cysteine-rich domain-containing protein SSC5D"/>
    <property type="match status" value="5"/>
</dbReference>
<dbReference type="InterPro" id="IPR001190">
    <property type="entry name" value="SRCR"/>
</dbReference>
<dbReference type="GeneTree" id="ENSGT00950000183145"/>
<comment type="subcellular location">
    <subcellularLocation>
        <location evidence="1">Secreted</location>
    </subcellularLocation>
</comment>
<reference evidence="16" key="1">
    <citation type="submission" date="2012-01" db="EMBL/GenBank/DDBJ databases">
        <title>The Genome Sequence of Oreochromis niloticus (Nile Tilapia).</title>
        <authorList>
            <consortium name="Broad Institute Genome Assembly Team"/>
            <consortium name="Broad Institute Sequencing Platform"/>
            <person name="Di Palma F."/>
            <person name="Johnson J."/>
            <person name="Lander E.S."/>
            <person name="Lindblad-Toh K."/>
        </authorList>
    </citation>
    <scope>NUCLEOTIDE SEQUENCE [LARGE SCALE GENOMIC DNA]</scope>
</reference>
<dbReference type="SMART" id="SM00202">
    <property type="entry name" value="SR"/>
    <property type="match status" value="9"/>
</dbReference>
<dbReference type="FunFam" id="3.10.250.10:FF:000006">
    <property type="entry name" value="neurotrypsin isoform X2"/>
    <property type="match status" value="3"/>
</dbReference>
<dbReference type="PANTHER" id="PTHR48071:SF15">
    <property type="entry name" value="SRCR DOMAIN-CONTAINING PROTEIN"/>
    <property type="match status" value="1"/>
</dbReference>
<feature type="disulfide bond" evidence="11">
    <location>
        <begin position="736"/>
        <end position="797"/>
    </location>
</feature>
<feature type="disulfide bond" evidence="11">
    <location>
        <begin position="972"/>
        <end position="982"/>
    </location>
</feature>
<dbReference type="InParanoid" id="A0A669CFZ8"/>
<keyword evidence="12" id="KW-0472">Membrane</keyword>
<feature type="disulfide bond" evidence="11">
    <location>
        <begin position="530"/>
        <end position="540"/>
    </location>
</feature>
<dbReference type="Gene3D" id="3.10.250.10">
    <property type="entry name" value="SRCR-like domain"/>
    <property type="match status" value="9"/>
</dbReference>
<feature type="disulfide bond" evidence="11">
    <location>
        <begin position="486"/>
        <end position="550"/>
    </location>
</feature>
<evidence type="ECO:0000256" key="6">
    <source>
        <dbReference type="ARBA" id="ARBA00023170"/>
    </source>
</evidence>
<feature type="domain" description="SRCR" evidence="14">
    <location>
        <begin position="803"/>
        <end position="885"/>
    </location>
</feature>
<evidence type="ECO:0000256" key="11">
    <source>
        <dbReference type="PROSITE-ProRule" id="PRU00196"/>
    </source>
</evidence>
<evidence type="ECO:0000256" key="3">
    <source>
        <dbReference type="ARBA" id="ARBA00022729"/>
    </source>
</evidence>
<evidence type="ECO:0000256" key="8">
    <source>
        <dbReference type="ARBA" id="ARBA00058074"/>
    </source>
</evidence>
<feature type="disulfide bond" evidence="11">
    <location>
        <begin position="272"/>
        <end position="336"/>
    </location>
</feature>
<feature type="disulfide bond" evidence="11">
    <location>
        <begin position="873"/>
        <end position="883"/>
    </location>
</feature>
<dbReference type="PRINTS" id="PR00258">
    <property type="entry name" value="SPERACTRCPTR"/>
</dbReference>
<evidence type="ECO:0000256" key="12">
    <source>
        <dbReference type="SAM" id="Phobius"/>
    </source>
</evidence>